<dbReference type="Pfam" id="PF05678">
    <property type="entry name" value="VQ"/>
    <property type="match status" value="1"/>
</dbReference>
<comment type="caution">
    <text evidence="3">The sequence shown here is derived from an EMBL/GenBank/DDBJ whole genome shotgun (WGS) entry which is preliminary data.</text>
</comment>
<dbReference type="OrthoDB" id="1571327at2759"/>
<dbReference type="InterPro" id="IPR008889">
    <property type="entry name" value="VQ"/>
</dbReference>
<sequence>MGKKIISKVKAKISKASCSDKKLLMNSMIKVLRPKVYIIDSSSFKSLVQELTGNPTVSSPSSSSSSSPQISEKMVPVIGVEDDHHGNPESSMEYSASFDASVESFPACNGLTMPLDDTNISSEYMLMNQRESSLVYGDLQAFLELDADEQCFGGLDNVYSEIGQEVSIYDYELSGLI</sequence>
<feature type="region of interest" description="Disordered" evidence="1">
    <location>
        <begin position="52"/>
        <end position="71"/>
    </location>
</feature>
<name>A0A9D4A2K5_9ROSI</name>
<feature type="compositionally biased region" description="Low complexity" evidence="1">
    <location>
        <begin position="58"/>
        <end position="68"/>
    </location>
</feature>
<organism evidence="3 4">
    <name type="scientific">Gossypium stocksii</name>
    <dbReference type="NCBI Taxonomy" id="47602"/>
    <lineage>
        <taxon>Eukaryota</taxon>
        <taxon>Viridiplantae</taxon>
        <taxon>Streptophyta</taxon>
        <taxon>Embryophyta</taxon>
        <taxon>Tracheophyta</taxon>
        <taxon>Spermatophyta</taxon>
        <taxon>Magnoliopsida</taxon>
        <taxon>eudicotyledons</taxon>
        <taxon>Gunneridae</taxon>
        <taxon>Pentapetalae</taxon>
        <taxon>rosids</taxon>
        <taxon>malvids</taxon>
        <taxon>Malvales</taxon>
        <taxon>Malvaceae</taxon>
        <taxon>Malvoideae</taxon>
        <taxon>Gossypium</taxon>
    </lineage>
</organism>
<dbReference type="Proteomes" id="UP000828251">
    <property type="component" value="Unassembled WGS sequence"/>
</dbReference>
<accession>A0A9D4A2K5</accession>
<dbReference type="AlphaFoldDB" id="A0A9D4A2K5"/>
<reference evidence="3 4" key="1">
    <citation type="journal article" date="2021" name="Plant Biotechnol. J.">
        <title>Multi-omics assisted identification of the key and species-specific regulatory components of drought-tolerant mechanisms in Gossypium stocksii.</title>
        <authorList>
            <person name="Yu D."/>
            <person name="Ke L."/>
            <person name="Zhang D."/>
            <person name="Wu Y."/>
            <person name="Sun Y."/>
            <person name="Mei J."/>
            <person name="Sun J."/>
            <person name="Sun Y."/>
        </authorList>
    </citation>
    <scope>NUCLEOTIDE SEQUENCE [LARGE SCALE GENOMIC DNA]</scope>
    <source>
        <strain evidence="4">cv. E1</strain>
        <tissue evidence="3">Leaf</tissue>
    </source>
</reference>
<evidence type="ECO:0000259" key="2">
    <source>
        <dbReference type="Pfam" id="PF05678"/>
    </source>
</evidence>
<protein>
    <recommendedName>
        <fullName evidence="2">VQ domain-containing protein</fullName>
    </recommendedName>
</protein>
<evidence type="ECO:0000313" key="4">
    <source>
        <dbReference type="Proteomes" id="UP000828251"/>
    </source>
</evidence>
<evidence type="ECO:0000256" key="1">
    <source>
        <dbReference type="SAM" id="MobiDB-lite"/>
    </source>
</evidence>
<gene>
    <name evidence="3" type="ORF">J1N35_021550</name>
</gene>
<evidence type="ECO:0000313" key="3">
    <source>
        <dbReference type="EMBL" id="KAH1081789.1"/>
    </source>
</evidence>
<proteinExistence type="predicted"/>
<dbReference type="EMBL" id="JAIQCV010000007">
    <property type="protein sequence ID" value="KAH1081789.1"/>
    <property type="molecule type" value="Genomic_DNA"/>
</dbReference>
<keyword evidence="4" id="KW-1185">Reference proteome</keyword>
<feature type="domain" description="VQ" evidence="2">
    <location>
        <begin position="34"/>
        <end position="56"/>
    </location>
</feature>